<reference evidence="7 8" key="1">
    <citation type="submission" date="2020-03" db="EMBL/GenBank/DDBJ databases">
        <title>Genomic Encyclopedia of Type Strains, Phase IV (KMG-IV): sequencing the most valuable type-strain genomes for metagenomic binning, comparative biology and taxonomic classification.</title>
        <authorList>
            <person name="Goeker M."/>
        </authorList>
    </citation>
    <scope>NUCLEOTIDE SEQUENCE [LARGE SCALE GENOMIC DNA]</scope>
    <source>
        <strain evidence="7 8">DSM 105096</strain>
    </source>
</reference>
<dbReference type="PIRSF" id="PIRSF001357">
    <property type="entry name" value="DeoC"/>
    <property type="match status" value="1"/>
</dbReference>
<comment type="pathway">
    <text evidence="6">Carbohydrate degradation; 2-deoxy-D-ribose 1-phosphate degradation; D-glyceraldehyde 3-phosphate and acetaldehyde from 2-deoxy-alpha-D-ribose 1-phosphate: step 2/2.</text>
</comment>
<evidence type="ECO:0000313" key="8">
    <source>
        <dbReference type="Proteomes" id="UP000770785"/>
    </source>
</evidence>
<feature type="active site" description="Proton donor/acceptor" evidence="6">
    <location>
        <position position="179"/>
    </location>
</feature>
<dbReference type="InterPro" id="IPR013785">
    <property type="entry name" value="Aldolase_TIM"/>
</dbReference>
<dbReference type="CDD" id="cd00959">
    <property type="entry name" value="DeoC"/>
    <property type="match status" value="1"/>
</dbReference>
<name>A0ABX0XE52_9BACT</name>
<gene>
    <name evidence="6" type="primary">deoC</name>
    <name evidence="7" type="ORF">GGR27_003043</name>
</gene>
<keyword evidence="4 6" id="KW-0704">Schiff base</keyword>
<comment type="catalytic activity">
    <reaction evidence="5 6">
        <text>2-deoxy-D-ribose 5-phosphate = D-glyceraldehyde 3-phosphate + acetaldehyde</text>
        <dbReference type="Rhea" id="RHEA:12821"/>
        <dbReference type="ChEBI" id="CHEBI:15343"/>
        <dbReference type="ChEBI" id="CHEBI:59776"/>
        <dbReference type="ChEBI" id="CHEBI:62877"/>
        <dbReference type="EC" id="4.1.2.4"/>
    </reaction>
</comment>
<keyword evidence="3 6" id="KW-0456">Lyase</keyword>
<feature type="active site" description="Proton donor/acceptor" evidence="6">
    <location>
        <position position="87"/>
    </location>
</feature>
<dbReference type="SUPFAM" id="SSF51569">
    <property type="entry name" value="Aldolase"/>
    <property type="match status" value="1"/>
</dbReference>
<dbReference type="GO" id="GO:0004139">
    <property type="term" value="F:deoxyribose-phosphate aldolase activity"/>
    <property type="evidence" value="ECO:0007669"/>
    <property type="project" value="UniProtKB-EC"/>
</dbReference>
<dbReference type="SMART" id="SM01133">
    <property type="entry name" value="DeoC"/>
    <property type="match status" value="1"/>
</dbReference>
<evidence type="ECO:0000256" key="4">
    <source>
        <dbReference type="ARBA" id="ARBA00023270"/>
    </source>
</evidence>
<evidence type="ECO:0000256" key="1">
    <source>
        <dbReference type="ARBA" id="ARBA00010936"/>
    </source>
</evidence>
<evidence type="ECO:0000256" key="5">
    <source>
        <dbReference type="ARBA" id="ARBA00048791"/>
    </source>
</evidence>
<keyword evidence="8" id="KW-1185">Reference proteome</keyword>
<dbReference type="Proteomes" id="UP000770785">
    <property type="component" value="Unassembled WGS sequence"/>
</dbReference>
<comment type="subcellular location">
    <subcellularLocation>
        <location evidence="6">Cytoplasm</location>
    </subcellularLocation>
</comment>
<proteinExistence type="inferred from homology"/>
<evidence type="ECO:0000256" key="6">
    <source>
        <dbReference type="HAMAP-Rule" id="MF_00114"/>
    </source>
</evidence>
<keyword evidence="2 6" id="KW-0963">Cytoplasm</keyword>
<dbReference type="HAMAP" id="MF_00114">
    <property type="entry name" value="DeoC_type1"/>
    <property type="match status" value="1"/>
</dbReference>
<comment type="caution">
    <text evidence="7">The sequence shown here is derived from an EMBL/GenBank/DDBJ whole genome shotgun (WGS) entry which is preliminary data.</text>
</comment>
<dbReference type="RefSeq" id="WP_168038706.1">
    <property type="nucleotide sequence ID" value="NZ_JAATJH010000005.1"/>
</dbReference>
<accession>A0ABX0XE52</accession>
<evidence type="ECO:0000256" key="2">
    <source>
        <dbReference type="ARBA" id="ARBA00022490"/>
    </source>
</evidence>
<dbReference type="PANTHER" id="PTHR10889">
    <property type="entry name" value="DEOXYRIBOSE-PHOSPHATE ALDOLASE"/>
    <property type="match status" value="1"/>
</dbReference>
<dbReference type="NCBIfam" id="TIGR00126">
    <property type="entry name" value="deoC"/>
    <property type="match status" value="1"/>
</dbReference>
<dbReference type="Gene3D" id="3.20.20.70">
    <property type="entry name" value="Aldolase class I"/>
    <property type="match status" value="1"/>
</dbReference>
<dbReference type="EMBL" id="JAATJH010000005">
    <property type="protein sequence ID" value="NJC27526.1"/>
    <property type="molecule type" value="Genomic_DNA"/>
</dbReference>
<protein>
    <recommendedName>
        <fullName evidence="6">Deoxyribose-phosphate aldolase</fullName>
        <shortName evidence="6">DERA</shortName>
        <ecNumber evidence="6">4.1.2.4</ecNumber>
    </recommendedName>
    <alternativeName>
        <fullName evidence="6">2-deoxy-D-ribose 5-phosphate aldolase</fullName>
    </alternativeName>
    <alternativeName>
        <fullName evidence="6">Phosphodeoxyriboaldolase</fullName>
        <shortName evidence="6">Deoxyriboaldolase</shortName>
    </alternativeName>
</protein>
<comment type="similarity">
    <text evidence="1 6">Belongs to the DeoC/FbaB aldolase family. DeoC type 1 subfamily.</text>
</comment>
<sequence>MKDLIDHTYLAADCTGDDVDRVCREAIEHGFYAVCIPPYFVTRAHKLLNDTAVVLATVISFPYGYQETAVKVQEIRRAMDEGADELDIVVNISAVKSGDWAYVRSDLESVTTTARLKGKVCKIIVEAGTLSETELQQICGICNDVKPTYVKTSTGTREGASVAQVQYLRANLHADIKIKASGGIRDKAFANALVEAGADRLGTSSGIALVD</sequence>
<evidence type="ECO:0000256" key="3">
    <source>
        <dbReference type="ARBA" id="ARBA00023239"/>
    </source>
</evidence>
<dbReference type="InterPro" id="IPR028581">
    <property type="entry name" value="DeoC_typeI"/>
</dbReference>
<dbReference type="Pfam" id="PF01791">
    <property type="entry name" value="DeoC"/>
    <property type="match status" value="1"/>
</dbReference>
<dbReference type="InterPro" id="IPR011343">
    <property type="entry name" value="DeoC"/>
</dbReference>
<dbReference type="EC" id="4.1.2.4" evidence="6"/>
<feature type="active site" description="Schiff-base intermediate with acetaldehyde" evidence="6">
    <location>
        <position position="151"/>
    </location>
</feature>
<dbReference type="PANTHER" id="PTHR10889:SF1">
    <property type="entry name" value="DEOXYRIBOSE-PHOSPHATE ALDOLASE"/>
    <property type="match status" value="1"/>
</dbReference>
<organism evidence="7 8">
    <name type="scientific">Neolewinella antarctica</name>
    <dbReference type="NCBI Taxonomy" id="442734"/>
    <lineage>
        <taxon>Bacteria</taxon>
        <taxon>Pseudomonadati</taxon>
        <taxon>Bacteroidota</taxon>
        <taxon>Saprospiria</taxon>
        <taxon>Saprospirales</taxon>
        <taxon>Lewinellaceae</taxon>
        <taxon>Neolewinella</taxon>
    </lineage>
</organism>
<comment type="function">
    <text evidence="6">Catalyzes a reversible aldol reaction between acetaldehyde and D-glyceraldehyde 3-phosphate to generate 2-deoxy-D-ribose 5-phosphate.</text>
</comment>
<evidence type="ECO:0000313" key="7">
    <source>
        <dbReference type="EMBL" id="NJC27526.1"/>
    </source>
</evidence>
<dbReference type="InterPro" id="IPR002915">
    <property type="entry name" value="DeoC/FbaB/LacD_aldolase"/>
</dbReference>